<dbReference type="GO" id="GO:0046872">
    <property type="term" value="F:metal ion binding"/>
    <property type="evidence" value="ECO:0007669"/>
    <property type="project" value="UniProtKB-KW"/>
</dbReference>
<name>A0A2J6WG93_9BACT</name>
<dbReference type="GO" id="GO:1901135">
    <property type="term" value="P:carbohydrate derivative metabolic process"/>
    <property type="evidence" value="ECO:0007669"/>
    <property type="project" value="InterPro"/>
</dbReference>
<keyword evidence="5" id="KW-0479">Metal-binding</keyword>
<evidence type="ECO:0000256" key="5">
    <source>
        <dbReference type="PIRSR" id="PIRSR004692-2"/>
    </source>
</evidence>
<comment type="caution">
    <text evidence="10">The sequence shown here is derived from an EMBL/GenBank/DDBJ whole genome shotgun (WGS) entry which is preliminary data.</text>
</comment>
<feature type="site" description="Catalytically relevant" evidence="6">
    <location>
        <position position="184"/>
    </location>
</feature>
<dbReference type="PROSITE" id="PS51371">
    <property type="entry name" value="CBS"/>
    <property type="match status" value="2"/>
</dbReference>
<keyword evidence="5" id="KW-0862">Zinc</keyword>
<accession>A0A2J6WG93</accession>
<feature type="domain" description="CBS" evidence="8">
    <location>
        <begin position="201"/>
        <end position="259"/>
    </location>
</feature>
<dbReference type="InterPro" id="IPR046348">
    <property type="entry name" value="SIS_dom_sf"/>
</dbReference>
<sequence>MNLIEIAKETMKIEAEAILRTAERINENFEKAVEIILNCEGRVIVTGMGKSGLIGKKIAATMSSTGTPSIFLHPAEGVHGDLGVITKKDCIIAISNSGETDELISILPVIKMLGVKIIAMVGRIDSTLAKKSDCVLDASVIKEACPLNLAPTASTTVALALGDALAVALLNKRGFKKEDFAMFHPSGTLGKRLLIKVEDLYHTGSELPVVRYDRTVADSIFEMTSKGFGCTTVVDDNGKLVGILTDGDLRRGMQKYRDLFERKVYDVCTKNPKTIEKDALAARALQVMEDKSITSLVVVDDEGRPEGIIHIHDILKKGIV</sequence>
<evidence type="ECO:0000256" key="1">
    <source>
        <dbReference type="ARBA" id="ARBA00008165"/>
    </source>
</evidence>
<protein>
    <submittedName>
        <fullName evidence="10">D-arabinose 5-phosphate isomerase</fullName>
    </submittedName>
</protein>
<feature type="site" description="Catalytically relevant" evidence="6">
    <location>
        <position position="50"/>
    </location>
</feature>
<evidence type="ECO:0000256" key="3">
    <source>
        <dbReference type="ARBA" id="ARBA00023122"/>
    </source>
</evidence>
<dbReference type="GO" id="GO:0005975">
    <property type="term" value="P:carbohydrate metabolic process"/>
    <property type="evidence" value="ECO:0007669"/>
    <property type="project" value="InterPro"/>
</dbReference>
<dbReference type="PANTHER" id="PTHR42745">
    <property type="match status" value="1"/>
</dbReference>
<evidence type="ECO:0000256" key="6">
    <source>
        <dbReference type="PIRSR" id="PIRSR004692-3"/>
    </source>
</evidence>
<evidence type="ECO:0000259" key="8">
    <source>
        <dbReference type="PROSITE" id="PS51371"/>
    </source>
</evidence>
<keyword evidence="2" id="KW-0677">Repeat</keyword>
<evidence type="ECO:0000256" key="4">
    <source>
        <dbReference type="PIRNR" id="PIRNR004692"/>
    </source>
</evidence>
<dbReference type="Pfam" id="PF00571">
    <property type="entry name" value="CBS"/>
    <property type="match status" value="2"/>
</dbReference>
<feature type="site" description="Catalytically relevant" evidence="6">
    <location>
        <position position="143"/>
    </location>
</feature>
<dbReference type="PROSITE" id="PS51464">
    <property type="entry name" value="SIS"/>
    <property type="match status" value="1"/>
</dbReference>
<dbReference type="InterPro" id="IPR035474">
    <property type="entry name" value="SIS_Kpsf"/>
</dbReference>
<dbReference type="Proteomes" id="UP000242881">
    <property type="component" value="Unassembled WGS sequence"/>
</dbReference>
<dbReference type="GO" id="GO:0019146">
    <property type="term" value="F:arabinose-5-phosphate isomerase activity"/>
    <property type="evidence" value="ECO:0007669"/>
    <property type="project" value="UniProtKB-ARBA"/>
</dbReference>
<dbReference type="SUPFAM" id="SSF53697">
    <property type="entry name" value="SIS domain"/>
    <property type="match status" value="1"/>
</dbReference>
<dbReference type="PIRSF" id="PIRSF004692">
    <property type="entry name" value="KdsD_KpsF"/>
    <property type="match status" value="1"/>
</dbReference>
<organism evidence="10 11">
    <name type="scientific">Calditerrivibrio nitroreducens</name>
    <dbReference type="NCBI Taxonomy" id="477976"/>
    <lineage>
        <taxon>Bacteria</taxon>
        <taxon>Pseudomonadati</taxon>
        <taxon>Deferribacterota</taxon>
        <taxon>Deferribacteres</taxon>
        <taxon>Deferribacterales</taxon>
        <taxon>Calditerrivibrionaceae</taxon>
    </lineage>
</organism>
<dbReference type="AlphaFoldDB" id="A0A2J6WG93"/>
<proteinExistence type="inferred from homology"/>
<keyword evidence="10" id="KW-0413">Isomerase</keyword>
<keyword evidence="3 7" id="KW-0129">CBS domain</keyword>
<dbReference type="InterPro" id="IPR004800">
    <property type="entry name" value="KdsD/KpsF-type"/>
</dbReference>
<dbReference type="SMART" id="SM00116">
    <property type="entry name" value="CBS"/>
    <property type="match status" value="2"/>
</dbReference>
<evidence type="ECO:0000256" key="2">
    <source>
        <dbReference type="ARBA" id="ARBA00022737"/>
    </source>
</evidence>
<feature type="binding site" evidence="5">
    <location>
        <position position="73"/>
    </location>
    <ligand>
        <name>Zn(2+)</name>
        <dbReference type="ChEBI" id="CHEBI:29105"/>
    </ligand>
</feature>
<dbReference type="CDD" id="cd05014">
    <property type="entry name" value="SIS_Kpsf"/>
    <property type="match status" value="1"/>
</dbReference>
<dbReference type="Pfam" id="PF01380">
    <property type="entry name" value="SIS"/>
    <property type="match status" value="1"/>
</dbReference>
<evidence type="ECO:0000259" key="9">
    <source>
        <dbReference type="PROSITE" id="PS51464"/>
    </source>
</evidence>
<feature type="domain" description="CBS" evidence="8">
    <location>
        <begin position="268"/>
        <end position="320"/>
    </location>
</feature>
<dbReference type="CDD" id="cd04604">
    <property type="entry name" value="CBS_pair_SIS_assoc"/>
    <property type="match status" value="1"/>
</dbReference>
<evidence type="ECO:0000313" key="11">
    <source>
        <dbReference type="Proteomes" id="UP000242881"/>
    </source>
</evidence>
<reference evidence="10 11" key="1">
    <citation type="submission" date="2018-01" db="EMBL/GenBank/DDBJ databases">
        <title>Metagenomic assembled genomes from two thermal pools in the Uzon Caldera, Kamchatka, Russia.</title>
        <authorList>
            <person name="Wilkins L."/>
            <person name="Ettinger C."/>
        </authorList>
    </citation>
    <scope>NUCLEOTIDE SEQUENCE [LARGE SCALE GENOMIC DNA]</scope>
    <source>
        <strain evidence="10">ZAV-05</strain>
    </source>
</reference>
<comment type="similarity">
    <text evidence="1 4">Belongs to the SIS family. GutQ/KpsF subfamily.</text>
</comment>
<feature type="site" description="Catalytically relevant" evidence="6">
    <location>
        <position position="102"/>
    </location>
</feature>
<feature type="domain" description="SIS" evidence="9">
    <location>
        <begin position="32"/>
        <end position="175"/>
    </location>
</feature>
<dbReference type="Gene3D" id="3.40.50.10490">
    <property type="entry name" value="Glucose-6-phosphate isomerase like protein, domain 1"/>
    <property type="match status" value="1"/>
</dbReference>
<dbReference type="InterPro" id="IPR046342">
    <property type="entry name" value="CBS_dom_sf"/>
</dbReference>
<dbReference type="GO" id="GO:0097367">
    <property type="term" value="F:carbohydrate derivative binding"/>
    <property type="evidence" value="ECO:0007669"/>
    <property type="project" value="InterPro"/>
</dbReference>
<dbReference type="NCBIfam" id="TIGR00393">
    <property type="entry name" value="kpsF"/>
    <property type="match status" value="1"/>
</dbReference>
<dbReference type="InterPro" id="IPR001347">
    <property type="entry name" value="SIS_dom"/>
</dbReference>
<dbReference type="PANTHER" id="PTHR42745:SF1">
    <property type="entry name" value="ARABINOSE 5-PHOSPHATE ISOMERASE KDSD"/>
    <property type="match status" value="1"/>
</dbReference>
<dbReference type="InterPro" id="IPR050986">
    <property type="entry name" value="GutQ/KpsF_isomerases"/>
</dbReference>
<dbReference type="FunFam" id="3.40.50.10490:FF:000011">
    <property type="entry name" value="Arabinose 5-phosphate isomerase"/>
    <property type="match status" value="1"/>
</dbReference>
<dbReference type="InterPro" id="IPR000644">
    <property type="entry name" value="CBS_dom"/>
</dbReference>
<gene>
    <name evidence="10" type="ORF">C0187_07420</name>
</gene>
<evidence type="ECO:0000313" key="10">
    <source>
        <dbReference type="EMBL" id="PMP69324.1"/>
    </source>
</evidence>
<dbReference type="EMBL" id="PNIN01000077">
    <property type="protein sequence ID" value="PMP69324.1"/>
    <property type="molecule type" value="Genomic_DNA"/>
</dbReference>
<evidence type="ECO:0000256" key="7">
    <source>
        <dbReference type="PROSITE-ProRule" id="PRU00703"/>
    </source>
</evidence>
<dbReference type="Gene3D" id="3.10.580.10">
    <property type="entry name" value="CBS-domain"/>
    <property type="match status" value="1"/>
</dbReference>